<dbReference type="Proteomes" id="UP000239757">
    <property type="component" value="Unassembled WGS sequence"/>
</dbReference>
<accession>A0A2P5YE23</accession>
<gene>
    <name evidence="1" type="ORF">GOBAR_AA06733</name>
</gene>
<dbReference type="OrthoDB" id="1000386at2759"/>
<proteinExistence type="predicted"/>
<organism evidence="1 2">
    <name type="scientific">Gossypium barbadense</name>
    <name type="common">Sea Island cotton</name>
    <name type="synonym">Hibiscus barbadensis</name>
    <dbReference type="NCBI Taxonomy" id="3634"/>
    <lineage>
        <taxon>Eukaryota</taxon>
        <taxon>Viridiplantae</taxon>
        <taxon>Streptophyta</taxon>
        <taxon>Embryophyta</taxon>
        <taxon>Tracheophyta</taxon>
        <taxon>Spermatophyta</taxon>
        <taxon>Magnoliopsida</taxon>
        <taxon>eudicotyledons</taxon>
        <taxon>Gunneridae</taxon>
        <taxon>Pentapetalae</taxon>
        <taxon>rosids</taxon>
        <taxon>malvids</taxon>
        <taxon>Malvales</taxon>
        <taxon>Malvaceae</taxon>
        <taxon>Malvoideae</taxon>
        <taxon>Gossypium</taxon>
    </lineage>
</organism>
<sequence length="100" mass="11227">MAHSIDSVSANYANSPPACDPAPLVYSESGKTHLVQCFPKHDIVKLNESNFIQWQQHIKLIIEGYELTEFVDRSIQPPPHFVSNQEGKLVLNLEASLLLQ</sequence>
<reference evidence="1 2" key="1">
    <citation type="submission" date="2015-01" db="EMBL/GenBank/DDBJ databases">
        <title>Genome of allotetraploid Gossypium barbadense reveals genomic plasticity and fiber elongation in cotton evolution.</title>
        <authorList>
            <person name="Chen X."/>
            <person name="Liu X."/>
            <person name="Zhao B."/>
            <person name="Zheng H."/>
            <person name="Hu Y."/>
            <person name="Lu G."/>
            <person name="Yang C."/>
            <person name="Chen J."/>
            <person name="Shan C."/>
            <person name="Zhang L."/>
            <person name="Zhou Y."/>
            <person name="Wang L."/>
            <person name="Guo W."/>
            <person name="Bai Y."/>
            <person name="Ruan J."/>
            <person name="Shangguan X."/>
            <person name="Mao Y."/>
            <person name="Jiang J."/>
            <person name="Zhu Y."/>
            <person name="Lei J."/>
            <person name="Kang H."/>
            <person name="Chen S."/>
            <person name="He X."/>
            <person name="Wang R."/>
            <person name="Wang Y."/>
            <person name="Chen J."/>
            <person name="Wang L."/>
            <person name="Yu S."/>
            <person name="Wang B."/>
            <person name="Wei J."/>
            <person name="Song S."/>
            <person name="Lu X."/>
            <person name="Gao Z."/>
            <person name="Gu W."/>
            <person name="Deng X."/>
            <person name="Ma D."/>
            <person name="Wang S."/>
            <person name="Liang W."/>
            <person name="Fang L."/>
            <person name="Cai C."/>
            <person name="Zhu X."/>
            <person name="Zhou B."/>
            <person name="Zhang Y."/>
            <person name="Chen Z."/>
            <person name="Xu S."/>
            <person name="Zhu R."/>
            <person name="Wang S."/>
            <person name="Zhang T."/>
            <person name="Zhao G."/>
        </authorList>
    </citation>
    <scope>NUCLEOTIDE SEQUENCE [LARGE SCALE GENOMIC DNA]</scope>
    <source>
        <strain evidence="2">cv. Xinhai21</strain>
        <tissue evidence="1">Leaf</tissue>
    </source>
</reference>
<protein>
    <recommendedName>
        <fullName evidence="3">Retrotransposon Copia-like N-terminal domain-containing protein</fullName>
    </recommendedName>
</protein>
<dbReference type="AlphaFoldDB" id="A0A2P5YE23"/>
<evidence type="ECO:0000313" key="1">
    <source>
        <dbReference type="EMBL" id="PPS13847.1"/>
    </source>
</evidence>
<dbReference type="EMBL" id="KZ663309">
    <property type="protein sequence ID" value="PPS13847.1"/>
    <property type="molecule type" value="Genomic_DNA"/>
</dbReference>
<evidence type="ECO:0000313" key="2">
    <source>
        <dbReference type="Proteomes" id="UP000239757"/>
    </source>
</evidence>
<name>A0A2P5YE23_GOSBA</name>
<evidence type="ECO:0008006" key="3">
    <source>
        <dbReference type="Google" id="ProtNLM"/>
    </source>
</evidence>